<sequence length="333" mass="36553">MNTETPDDAHPEQAAQLLPWPVLLPLLVLVCLWGLAQNSGATPTAEKRVRLTVELSVEGQSAWQHAGDSSRSRTQRQYKLVTYLRSDGQLQEFNTKDPQYAQQMMDRAAQVQARVAKAQGRQAPQAMTMQQMAERAQQIKTSCGENKDCLMRGAMELSTVRVLPAGGNAAPLPDTLDTPLEPRYLSFHGFDGCGAQFHEVVNDQAEGQYADVQGPVPWRSTSKADGGLKPDALRLLCLNHSLVLDTKTNTFMTDAGLFVPETSGRHTRIERGRTEAHEGDIQAITSVGNWLAERTRQAPRKGSASISLPVTSKGQGEVQGTLNLKLNWKLEDV</sequence>
<dbReference type="Proteomes" id="UP000295361">
    <property type="component" value="Unassembled WGS sequence"/>
</dbReference>
<reference evidence="1 2" key="1">
    <citation type="submission" date="2019-03" db="EMBL/GenBank/DDBJ databases">
        <title>Genomic Encyclopedia of Type Strains, Phase IV (KMG-IV): sequencing the most valuable type-strain genomes for metagenomic binning, comparative biology and taxonomic classification.</title>
        <authorList>
            <person name="Goeker M."/>
        </authorList>
    </citation>
    <scope>NUCLEOTIDE SEQUENCE [LARGE SCALE GENOMIC DNA]</scope>
    <source>
        <strain evidence="1 2">DSM 16998</strain>
    </source>
</reference>
<organism evidence="1 2">
    <name type="scientific">Roseateles toxinivorans</name>
    <dbReference type="NCBI Taxonomy" id="270368"/>
    <lineage>
        <taxon>Bacteria</taxon>
        <taxon>Pseudomonadati</taxon>
        <taxon>Pseudomonadota</taxon>
        <taxon>Betaproteobacteria</taxon>
        <taxon>Burkholderiales</taxon>
        <taxon>Sphaerotilaceae</taxon>
        <taxon>Roseateles</taxon>
    </lineage>
</organism>
<dbReference type="RefSeq" id="WP_133701325.1">
    <property type="nucleotide sequence ID" value="NZ_SNXS01000003.1"/>
</dbReference>
<gene>
    <name evidence="1" type="ORF">DES47_103536</name>
</gene>
<dbReference type="EMBL" id="SNXS01000003">
    <property type="protein sequence ID" value="TDP71555.1"/>
    <property type="molecule type" value="Genomic_DNA"/>
</dbReference>
<comment type="caution">
    <text evidence="1">The sequence shown here is derived from an EMBL/GenBank/DDBJ whole genome shotgun (WGS) entry which is preliminary data.</text>
</comment>
<evidence type="ECO:0000313" key="1">
    <source>
        <dbReference type="EMBL" id="TDP71555.1"/>
    </source>
</evidence>
<dbReference type="AlphaFoldDB" id="A0A4R6QNI4"/>
<protein>
    <submittedName>
        <fullName evidence="1">Uncharacterized protein</fullName>
    </submittedName>
</protein>
<name>A0A4R6QNI4_9BURK</name>
<keyword evidence="2" id="KW-1185">Reference proteome</keyword>
<dbReference type="OrthoDB" id="8014161at2"/>
<dbReference type="InParanoid" id="A0A4R6QNI4"/>
<evidence type="ECO:0000313" key="2">
    <source>
        <dbReference type="Proteomes" id="UP000295361"/>
    </source>
</evidence>
<accession>A0A4R6QNI4</accession>
<proteinExistence type="predicted"/>